<gene>
    <name evidence="2" type="ORF">PHMEG_00028608</name>
</gene>
<accession>A0A225V647</accession>
<feature type="region of interest" description="Disordered" evidence="1">
    <location>
        <begin position="112"/>
        <end position="135"/>
    </location>
</feature>
<sequence>MPPKKPRYVQEIEALEAVLVDQDDSDDESETARLQHQLDFYRRLREAVFVNAASSIDSLDEAAAYVLRPGQKRPPAMDKPVLLLPAPAQQRDAAPPTHSLFTPGSKFFKRSGKTRVVRSKSPQHKKQRTAKHKKAVPYRVQMPTGVPRDVRNDVQALTEKVDEQGKTPPRQAYPWAGQRAWYPLSEFPELYRLHYEIWMTYREVQWLFALYALCSDTERRRKAKAEAKKARLMLLSACVETFGYYDFLQRFEDPIHDNLMWFGGTAAKHSATVTRAPLANDTLQEDLDTLFKRKDKTAYRRVIARAMDPYSVDENGYSSIPELLEQSGALDPTNTSYLRLTTRALACIVLDAKKRPPTESWVGSKPTGVWKKLLSDRSVLEEVKKIRAAKKAGLYEPDIPTIDYEQDDADSDFEDENGQYTALPPSQPSLLDEEESENGEDQPSDHESEDKPPPPKESNPKTSPPAESTSDRPSPVKSPASKAK</sequence>
<feature type="region of interest" description="Disordered" evidence="1">
    <location>
        <begin position="399"/>
        <end position="484"/>
    </location>
</feature>
<comment type="caution">
    <text evidence="2">The sequence shown here is derived from an EMBL/GenBank/DDBJ whole genome shotgun (WGS) entry which is preliminary data.</text>
</comment>
<feature type="compositionally biased region" description="Basic and acidic residues" evidence="1">
    <location>
        <begin position="443"/>
        <end position="454"/>
    </location>
</feature>
<feature type="compositionally biased region" description="Acidic residues" evidence="1">
    <location>
        <begin position="404"/>
        <end position="417"/>
    </location>
</feature>
<name>A0A225V647_9STRA</name>
<protein>
    <submittedName>
        <fullName evidence="2">Uncharacterized protein</fullName>
    </submittedName>
</protein>
<keyword evidence="3" id="KW-1185">Reference proteome</keyword>
<reference evidence="3" key="1">
    <citation type="submission" date="2017-03" db="EMBL/GenBank/DDBJ databases">
        <title>Phytopthora megakarya and P. palmivora, two closely related causual agents of cacao black pod achieved similar genome size and gene model numbers by different mechanisms.</title>
        <authorList>
            <person name="Ali S."/>
            <person name="Shao J."/>
            <person name="Larry D.J."/>
            <person name="Kronmiller B."/>
            <person name="Shen D."/>
            <person name="Strem M.D."/>
            <person name="Melnick R.L."/>
            <person name="Guiltinan M.J."/>
            <person name="Tyler B.M."/>
            <person name="Meinhardt L.W."/>
            <person name="Bailey B.A."/>
        </authorList>
    </citation>
    <scope>NUCLEOTIDE SEQUENCE [LARGE SCALE GENOMIC DNA]</scope>
    <source>
        <strain evidence="3">zdho120</strain>
    </source>
</reference>
<evidence type="ECO:0000313" key="2">
    <source>
        <dbReference type="EMBL" id="OWZ00247.1"/>
    </source>
</evidence>
<dbReference type="AlphaFoldDB" id="A0A225V647"/>
<dbReference type="OrthoDB" id="121571at2759"/>
<feature type="compositionally biased region" description="Acidic residues" evidence="1">
    <location>
        <begin position="431"/>
        <end position="442"/>
    </location>
</feature>
<organism evidence="2 3">
    <name type="scientific">Phytophthora megakarya</name>
    <dbReference type="NCBI Taxonomy" id="4795"/>
    <lineage>
        <taxon>Eukaryota</taxon>
        <taxon>Sar</taxon>
        <taxon>Stramenopiles</taxon>
        <taxon>Oomycota</taxon>
        <taxon>Peronosporomycetes</taxon>
        <taxon>Peronosporales</taxon>
        <taxon>Peronosporaceae</taxon>
        <taxon>Phytophthora</taxon>
    </lineage>
</organism>
<dbReference type="Proteomes" id="UP000198211">
    <property type="component" value="Unassembled WGS sequence"/>
</dbReference>
<dbReference type="EMBL" id="NBNE01007774">
    <property type="protein sequence ID" value="OWZ00247.1"/>
    <property type="molecule type" value="Genomic_DNA"/>
</dbReference>
<evidence type="ECO:0000313" key="3">
    <source>
        <dbReference type="Proteomes" id="UP000198211"/>
    </source>
</evidence>
<evidence type="ECO:0000256" key="1">
    <source>
        <dbReference type="SAM" id="MobiDB-lite"/>
    </source>
</evidence>
<proteinExistence type="predicted"/>